<dbReference type="Proteomes" id="UP000001175">
    <property type="component" value="Chromosome"/>
</dbReference>
<name>A0A0H3K930_SYNP6</name>
<reference evidence="1 2" key="1">
    <citation type="journal article" date="2007" name="Photosyn. Res.">
        <title>Complete nucleotide sequence of the freshwater unicellular cyanobacterium Synechococcus elongatus PCC 6301 chromosome: gene content and organization.</title>
        <authorList>
            <person name="Sugita C."/>
            <person name="Ogata K."/>
            <person name="Shikata M."/>
            <person name="Jikuya H."/>
            <person name="Takano J."/>
            <person name="Furumichi M."/>
            <person name="Kanehisa M."/>
            <person name="Omata T."/>
            <person name="Sugiura M."/>
            <person name="Sugita M."/>
        </authorList>
    </citation>
    <scope>NUCLEOTIDE SEQUENCE [LARGE SCALE GENOMIC DNA]</scope>
    <source>
        <strain evidence="2">ATCC 27144 / PCC 6301 / SAUG 1402/1</strain>
    </source>
</reference>
<protein>
    <submittedName>
        <fullName evidence="1">Uncharacterized protein</fullName>
    </submittedName>
</protein>
<sequence length="135" mass="15123">MAMSAVLSGGLNFPAKTLRRATRAAACSPFRLGLFLALRQTAVPLQDIAGTAGIAQGYSRRNLNELIAENELMWLMQVGLLRREVDGQGLTNRFRLTPLGQQLVLIWQQQGDRLPPAGLRDRFYNAVCRWLRLPF</sequence>
<dbReference type="InterPro" id="IPR054651">
    <property type="entry name" value="Npun_F0494-like"/>
</dbReference>
<dbReference type="KEGG" id="syc:syc1302_c"/>
<dbReference type="AlphaFoldDB" id="A0A0H3K930"/>
<gene>
    <name evidence="1" type="ordered locus">syc1302_c</name>
</gene>
<evidence type="ECO:0000313" key="2">
    <source>
        <dbReference type="Proteomes" id="UP000001175"/>
    </source>
</evidence>
<dbReference type="NCBIfam" id="NF045586">
    <property type="entry name" value="Npun_F0494_fam"/>
    <property type="match status" value="1"/>
</dbReference>
<accession>A0A0H3K930</accession>
<dbReference type="EMBL" id="AP008231">
    <property type="protein sequence ID" value="BAD79492.1"/>
    <property type="molecule type" value="Genomic_DNA"/>
</dbReference>
<proteinExistence type="predicted"/>
<organism evidence="1 2">
    <name type="scientific">Synechococcus sp. (strain ATCC 27144 / PCC 6301 / SAUG 1402/1)</name>
    <name type="common">Anacystis nidulans</name>
    <dbReference type="NCBI Taxonomy" id="269084"/>
    <lineage>
        <taxon>Bacteria</taxon>
        <taxon>Bacillati</taxon>
        <taxon>Cyanobacteriota</taxon>
        <taxon>Cyanophyceae</taxon>
        <taxon>Synechococcales</taxon>
        <taxon>Synechococcaceae</taxon>
        <taxon>Synechococcus</taxon>
    </lineage>
</organism>
<evidence type="ECO:0000313" key="1">
    <source>
        <dbReference type="EMBL" id="BAD79492.1"/>
    </source>
</evidence>
<dbReference type="eggNOG" id="ENOG5032U5E">
    <property type="taxonomic scope" value="Bacteria"/>
</dbReference>